<protein>
    <submittedName>
        <fullName evidence="2">Uncharacterized protein</fullName>
    </submittedName>
</protein>
<keyword evidence="3" id="KW-1185">Reference proteome</keyword>
<proteinExistence type="predicted"/>
<keyword evidence="1" id="KW-0472">Membrane</keyword>
<dbReference type="EMBL" id="PHNE01000004">
    <property type="protein sequence ID" value="PPE05288.1"/>
    <property type="molecule type" value="Genomic_DNA"/>
</dbReference>
<dbReference type="AlphaFoldDB" id="A0A2S5RDB3"/>
<keyword evidence="1" id="KW-0812">Transmembrane</keyword>
<reference evidence="2 3" key="1">
    <citation type="submission" date="2017-11" db="EMBL/GenBank/DDBJ databases">
        <title>Genome sequence of Entomoplasma lucivorax PIPN-2 (ATCC 49196).</title>
        <authorList>
            <person name="Lo W.-S."/>
            <person name="Gasparich G.E."/>
            <person name="Kuo C.-H."/>
        </authorList>
    </citation>
    <scope>NUCLEOTIDE SEQUENCE [LARGE SCALE GENOMIC DNA]</scope>
    <source>
        <strain evidence="2 3">PIPN-2</strain>
    </source>
</reference>
<evidence type="ECO:0000313" key="3">
    <source>
        <dbReference type="Proteomes" id="UP000237865"/>
    </source>
</evidence>
<keyword evidence="1" id="KW-1133">Transmembrane helix</keyword>
<feature type="transmembrane region" description="Helical" evidence="1">
    <location>
        <begin position="65"/>
        <end position="89"/>
    </location>
</feature>
<comment type="caution">
    <text evidence="2">The sequence shown here is derived from an EMBL/GenBank/DDBJ whole genome shotgun (WGS) entry which is preliminary data.</text>
</comment>
<dbReference type="STRING" id="1399797.GCA_000518285_00326"/>
<feature type="transmembrane region" description="Helical" evidence="1">
    <location>
        <begin position="109"/>
        <end position="134"/>
    </location>
</feature>
<evidence type="ECO:0000313" key="2">
    <source>
        <dbReference type="EMBL" id="PPE05288.1"/>
    </source>
</evidence>
<organism evidence="2 3">
    <name type="scientific">Williamsoniiplasma lucivorax</name>
    <dbReference type="NCBI Taxonomy" id="209274"/>
    <lineage>
        <taxon>Bacteria</taxon>
        <taxon>Bacillati</taxon>
        <taxon>Mycoplasmatota</taxon>
        <taxon>Mollicutes</taxon>
        <taxon>Entomoplasmatales</taxon>
        <taxon>Williamsoniiplasma</taxon>
    </lineage>
</organism>
<dbReference type="RefSeq" id="WP_028126420.1">
    <property type="nucleotide sequence ID" value="NZ_PHNE01000004.1"/>
</dbReference>
<evidence type="ECO:0000256" key="1">
    <source>
        <dbReference type="SAM" id="Phobius"/>
    </source>
</evidence>
<feature type="transmembrane region" description="Helical" evidence="1">
    <location>
        <begin position="27"/>
        <end position="50"/>
    </location>
</feature>
<dbReference type="Proteomes" id="UP000237865">
    <property type="component" value="Unassembled WGS sequence"/>
</dbReference>
<accession>A0A2S5RDB3</accession>
<sequence>MNLTQRIASWNPDDVLSSNGLDGNTPLLILGIILMVASIIILGMFVYYLYQFKQRKAKVKIKNPIMIYIVIAILAVVLILGIIGVVLFTQSHAIFYDQLKPDTNYGADTAVIALIVVYVFGYIGLFGVMVFIWFGLNKFAISFTDDEIMFLGEKIEYAKITKIVQDNTKNAVYINFAQGKRSYRRQKFSLNSSIGAWVVKHADLSGHPVEIGDEDEYFKTLIRAK</sequence>
<gene>
    <name evidence="2" type="ORF">ELUCI_v1c08240</name>
</gene>
<name>A0A2S5RDB3_9MOLU</name>